<dbReference type="KEGG" id="adin:H7849_01440"/>
<name>A0A7G8BJI9_9BACT</name>
<dbReference type="InterPro" id="IPR027417">
    <property type="entry name" value="P-loop_NTPase"/>
</dbReference>
<gene>
    <name evidence="3" type="ORF">H7849_01440</name>
</gene>
<evidence type="ECO:0000259" key="2">
    <source>
        <dbReference type="Pfam" id="PF02492"/>
    </source>
</evidence>
<feature type="domain" description="CobW/HypB/UreG nucleotide-binding" evidence="2">
    <location>
        <begin position="12"/>
        <end position="178"/>
    </location>
</feature>
<dbReference type="Proteomes" id="UP000515312">
    <property type="component" value="Chromosome"/>
</dbReference>
<keyword evidence="1" id="KW-0472">Membrane</keyword>
<dbReference type="Gene3D" id="3.40.50.300">
    <property type="entry name" value="P-loop containing nucleotide triphosphate hydrolases"/>
    <property type="match status" value="1"/>
</dbReference>
<evidence type="ECO:0000256" key="1">
    <source>
        <dbReference type="SAM" id="Phobius"/>
    </source>
</evidence>
<dbReference type="PANTHER" id="PTHR13748:SF62">
    <property type="entry name" value="COBW DOMAIN-CONTAINING PROTEIN"/>
    <property type="match status" value="1"/>
</dbReference>
<dbReference type="RefSeq" id="WP_186743663.1">
    <property type="nucleotide sequence ID" value="NZ_CP060394.1"/>
</dbReference>
<organism evidence="3 4">
    <name type="scientific">Alloacidobacterium dinghuense</name>
    <dbReference type="NCBI Taxonomy" id="2763107"/>
    <lineage>
        <taxon>Bacteria</taxon>
        <taxon>Pseudomonadati</taxon>
        <taxon>Acidobacteriota</taxon>
        <taxon>Terriglobia</taxon>
        <taxon>Terriglobales</taxon>
        <taxon>Acidobacteriaceae</taxon>
        <taxon>Alloacidobacterium</taxon>
    </lineage>
</organism>
<dbReference type="GO" id="GO:0005737">
    <property type="term" value="C:cytoplasm"/>
    <property type="evidence" value="ECO:0007669"/>
    <property type="project" value="TreeGrafter"/>
</dbReference>
<evidence type="ECO:0000313" key="4">
    <source>
        <dbReference type="Proteomes" id="UP000515312"/>
    </source>
</evidence>
<keyword evidence="1" id="KW-1133">Transmembrane helix</keyword>
<feature type="transmembrane region" description="Helical" evidence="1">
    <location>
        <begin position="12"/>
        <end position="35"/>
    </location>
</feature>
<dbReference type="InterPro" id="IPR051316">
    <property type="entry name" value="Zinc-reg_GTPase_activator"/>
</dbReference>
<proteinExistence type="predicted"/>
<accession>A0A7G8BJI9</accession>
<dbReference type="AlphaFoldDB" id="A0A7G8BJI9"/>
<sequence length="355" mass="38459">MNAPLQVKRPWIVVVGGFLGAGKTSLILTAADLLARKGFRSAVTLNDQGSELVDTRHAEMRGITSGEVTGGCFCCKFSELIGVMDKIRGHSPDVIFAEPVGSCTDLVATVLSPLLQEFGSYRIAPLTVLVDPARVAVLFTSDGDNDNAFLFRKQLQEADLVCITKSDINQRDVAPISNIKTRYVSAKTGQGVQAWLDEILSGDLIAGAKSLEIDYERYAQAEASLAWLNLSFSFEPETPFTPASVIGPFMDHLDHALTAADIAIAHLKIFGNSSSGWLKAAICANGEEPVVEGDLDASPAPIHEVVLNLRATGDPAQVRDVVEEQLQYLAGKRYHERLDCFSPAPPKPERRNLRL</sequence>
<dbReference type="SUPFAM" id="SSF52540">
    <property type="entry name" value="P-loop containing nucleoside triphosphate hydrolases"/>
    <property type="match status" value="1"/>
</dbReference>
<protein>
    <recommendedName>
        <fullName evidence="2">CobW/HypB/UreG nucleotide-binding domain-containing protein</fullName>
    </recommendedName>
</protein>
<keyword evidence="1" id="KW-0812">Transmembrane</keyword>
<dbReference type="Pfam" id="PF02492">
    <property type="entry name" value="cobW"/>
    <property type="match status" value="1"/>
</dbReference>
<keyword evidence="4" id="KW-1185">Reference proteome</keyword>
<dbReference type="EMBL" id="CP060394">
    <property type="protein sequence ID" value="QNI32709.1"/>
    <property type="molecule type" value="Genomic_DNA"/>
</dbReference>
<evidence type="ECO:0000313" key="3">
    <source>
        <dbReference type="EMBL" id="QNI32709.1"/>
    </source>
</evidence>
<dbReference type="InterPro" id="IPR003495">
    <property type="entry name" value="CobW/HypB/UreG_nucleotide-bd"/>
</dbReference>
<reference evidence="3 4" key="1">
    <citation type="submission" date="2020-08" db="EMBL/GenBank/DDBJ databases">
        <title>Edaphobacter telluris sp. nov. and Acidobacterium dinghuensis sp. nov., two acidobacteria isolated from forest soil.</title>
        <authorList>
            <person name="Fu J."/>
            <person name="Qiu L."/>
        </authorList>
    </citation>
    <scope>NUCLEOTIDE SEQUENCE [LARGE SCALE GENOMIC DNA]</scope>
    <source>
        <strain evidence="3">4Y35</strain>
    </source>
</reference>
<dbReference type="PANTHER" id="PTHR13748">
    <property type="entry name" value="COBW-RELATED"/>
    <property type="match status" value="1"/>
</dbReference>